<feature type="transmembrane region" description="Helical" evidence="2">
    <location>
        <begin position="73"/>
        <end position="94"/>
    </location>
</feature>
<dbReference type="Proteomes" id="UP000470876">
    <property type="component" value="Unassembled WGS sequence"/>
</dbReference>
<dbReference type="EMBL" id="JAAGUX010000021">
    <property type="protein sequence ID" value="NEW56801.1"/>
    <property type="molecule type" value="Genomic_DNA"/>
</dbReference>
<gene>
    <name evidence="3" type="ORF">GV789_24550</name>
    <name evidence="4" type="ORF">GV794_14205</name>
</gene>
<feature type="compositionally biased region" description="Basic and acidic residues" evidence="1">
    <location>
        <begin position="200"/>
        <end position="217"/>
    </location>
</feature>
<evidence type="ECO:0000313" key="6">
    <source>
        <dbReference type="Proteomes" id="UP000470876"/>
    </source>
</evidence>
<sequence length="217" mass="23237">MTYPPAGQPPHGQQPPYGQQPPHGQQPYGQQQPPYGQQPQYGQQPGQYPPPPGGFQQPGGYPPQQPPKKKTGLIIGLVVLALVVIGGITTGVVLTMQGKTPLASDEKQIENAIREFYDTMENDGIIAAADLSCAADRAKFDEASQSEKDMMGKASFSIDIDKVEDVVITGDKATAKVTGTFSISMPGEETTEPENTSDETLAKEDGEWKICSDSDES</sequence>
<keyword evidence="2" id="KW-0472">Membrane</keyword>
<dbReference type="SUPFAM" id="SSF54427">
    <property type="entry name" value="NTF2-like"/>
    <property type="match status" value="1"/>
</dbReference>
<protein>
    <recommendedName>
        <fullName evidence="7">DUF4878 domain-containing protein</fullName>
    </recommendedName>
</protein>
<dbReference type="AlphaFoldDB" id="A0A6P1DA52"/>
<comment type="caution">
    <text evidence="3">The sequence shown here is derived from an EMBL/GenBank/DDBJ whole genome shotgun (WGS) entry which is preliminary data.</text>
</comment>
<organism evidence="3 5">
    <name type="scientific">Nocardia cyriacigeorgica</name>
    <dbReference type="NCBI Taxonomy" id="135487"/>
    <lineage>
        <taxon>Bacteria</taxon>
        <taxon>Bacillati</taxon>
        <taxon>Actinomycetota</taxon>
        <taxon>Actinomycetes</taxon>
        <taxon>Mycobacteriales</taxon>
        <taxon>Nocardiaceae</taxon>
        <taxon>Nocardia</taxon>
    </lineage>
</organism>
<dbReference type="EMBL" id="JAAGUZ010000091">
    <property type="protein sequence ID" value="NEW47585.1"/>
    <property type="molecule type" value="Genomic_DNA"/>
</dbReference>
<dbReference type="Proteomes" id="UP000468928">
    <property type="component" value="Unassembled WGS sequence"/>
</dbReference>
<accession>A0A6P1DA52</accession>
<evidence type="ECO:0000313" key="4">
    <source>
        <dbReference type="EMBL" id="NEW56801.1"/>
    </source>
</evidence>
<evidence type="ECO:0000256" key="1">
    <source>
        <dbReference type="SAM" id="MobiDB-lite"/>
    </source>
</evidence>
<evidence type="ECO:0008006" key="7">
    <source>
        <dbReference type="Google" id="ProtNLM"/>
    </source>
</evidence>
<dbReference type="RefSeq" id="WP_163826026.1">
    <property type="nucleotide sequence ID" value="NZ_JAAGUX010000021.1"/>
</dbReference>
<dbReference type="InterPro" id="IPR032710">
    <property type="entry name" value="NTF2-like_dom_sf"/>
</dbReference>
<dbReference type="SUPFAM" id="SSF81995">
    <property type="entry name" value="beta-sandwich domain of Sec23/24"/>
    <property type="match status" value="1"/>
</dbReference>
<proteinExistence type="predicted"/>
<reference evidence="5 6" key="1">
    <citation type="submission" date="2020-01" db="EMBL/GenBank/DDBJ databases">
        <title>Genetics and antimicrobial susceptibilities of Nocardia species isolated from the soil; a comparison with species isolated from humans.</title>
        <authorList>
            <person name="Carrasco G."/>
            <person name="Monzon S."/>
            <person name="Sansegundo M."/>
            <person name="Garcia E."/>
            <person name="Garrido N."/>
            <person name="Medina M.J."/>
            <person name="Villalon P."/>
            <person name="Ramirez-Arocha A.C."/>
            <person name="Jimenez P."/>
            <person name="Cuesta I."/>
            <person name="Valdezate S."/>
        </authorList>
    </citation>
    <scope>NUCLEOTIDE SEQUENCE [LARGE SCALE GENOMIC DNA]</scope>
    <source>
        <strain evidence="3 5">CNM20110639</strain>
        <strain evidence="4 6">CNM20110649</strain>
    </source>
</reference>
<name>A0A6P1DA52_9NOCA</name>
<dbReference type="Gene3D" id="3.10.450.50">
    <property type="match status" value="1"/>
</dbReference>
<keyword evidence="6" id="KW-1185">Reference proteome</keyword>
<evidence type="ECO:0000313" key="3">
    <source>
        <dbReference type="EMBL" id="NEW47585.1"/>
    </source>
</evidence>
<evidence type="ECO:0000256" key="2">
    <source>
        <dbReference type="SAM" id="Phobius"/>
    </source>
</evidence>
<feature type="region of interest" description="Disordered" evidence="1">
    <location>
        <begin position="1"/>
        <end position="68"/>
    </location>
</feature>
<feature type="region of interest" description="Disordered" evidence="1">
    <location>
        <begin position="183"/>
        <end position="217"/>
    </location>
</feature>
<evidence type="ECO:0000313" key="5">
    <source>
        <dbReference type="Proteomes" id="UP000468928"/>
    </source>
</evidence>
<feature type="compositionally biased region" description="Low complexity" evidence="1">
    <location>
        <begin position="1"/>
        <end position="46"/>
    </location>
</feature>
<keyword evidence="2" id="KW-1133">Transmembrane helix</keyword>
<keyword evidence="2" id="KW-0812">Transmembrane</keyword>